<protein>
    <submittedName>
        <fullName evidence="14">Pkinase-domain-containing protein</fullName>
    </submittedName>
</protein>
<dbReference type="InterPro" id="IPR008984">
    <property type="entry name" value="SMAD_FHA_dom_sf"/>
</dbReference>
<dbReference type="EMBL" id="JACAZE010000009">
    <property type="protein sequence ID" value="KAF7305784.1"/>
    <property type="molecule type" value="Genomic_DNA"/>
</dbReference>
<dbReference type="SUPFAM" id="SSF49879">
    <property type="entry name" value="SMAD/FHA domain"/>
    <property type="match status" value="1"/>
</dbReference>
<feature type="active site" description="Proton acceptor" evidence="7">
    <location>
        <position position="290"/>
    </location>
</feature>
<dbReference type="CDD" id="cd05117">
    <property type="entry name" value="STKc_CAMK"/>
    <property type="match status" value="1"/>
</dbReference>
<evidence type="ECO:0000256" key="6">
    <source>
        <dbReference type="ARBA" id="ARBA00022840"/>
    </source>
</evidence>
<dbReference type="PANTHER" id="PTHR24350">
    <property type="entry name" value="SERINE/THREONINE-PROTEIN KINASE IAL-RELATED"/>
    <property type="match status" value="1"/>
</dbReference>
<organism evidence="14 15">
    <name type="scientific">Mycena chlorophos</name>
    <name type="common">Agaric fungus</name>
    <name type="synonym">Agaricus chlorophos</name>
    <dbReference type="NCBI Taxonomy" id="658473"/>
    <lineage>
        <taxon>Eukaryota</taxon>
        <taxon>Fungi</taxon>
        <taxon>Dikarya</taxon>
        <taxon>Basidiomycota</taxon>
        <taxon>Agaricomycotina</taxon>
        <taxon>Agaricomycetes</taxon>
        <taxon>Agaricomycetidae</taxon>
        <taxon>Agaricales</taxon>
        <taxon>Marasmiineae</taxon>
        <taxon>Mycenaceae</taxon>
        <taxon>Mycena</taxon>
    </lineage>
</organism>
<dbReference type="PROSITE" id="PS00108">
    <property type="entry name" value="PROTEIN_KINASE_ST"/>
    <property type="match status" value="1"/>
</dbReference>
<dbReference type="InterPro" id="IPR011009">
    <property type="entry name" value="Kinase-like_dom_sf"/>
</dbReference>
<keyword evidence="4 8" id="KW-0547">Nucleotide-binding</keyword>
<feature type="region of interest" description="Disordered" evidence="11">
    <location>
        <begin position="571"/>
        <end position="711"/>
    </location>
</feature>
<dbReference type="FunFam" id="3.30.200.20:FF:000042">
    <property type="entry name" value="Aurora kinase A"/>
    <property type="match status" value="1"/>
</dbReference>
<dbReference type="InterPro" id="IPR000719">
    <property type="entry name" value="Prot_kinase_dom"/>
</dbReference>
<feature type="compositionally biased region" description="Low complexity" evidence="11">
    <location>
        <begin position="575"/>
        <end position="587"/>
    </location>
</feature>
<accession>A0A8H6WAY0</accession>
<dbReference type="PROSITE" id="PS00107">
    <property type="entry name" value="PROTEIN_KINASE_ATP"/>
    <property type="match status" value="1"/>
</dbReference>
<feature type="region of interest" description="Disordered" evidence="11">
    <location>
        <begin position="1"/>
        <end position="33"/>
    </location>
</feature>
<feature type="compositionally biased region" description="Low complexity" evidence="11">
    <location>
        <begin position="665"/>
        <end position="676"/>
    </location>
</feature>
<comment type="caution">
    <text evidence="14">The sequence shown here is derived from an EMBL/GenBank/DDBJ whole genome shotgun (WGS) entry which is preliminary data.</text>
</comment>
<proteinExistence type="inferred from homology"/>
<comment type="similarity">
    <text evidence="1">Belongs to the protein kinase superfamily. CAMK Ser/Thr protein kinase family. CHEK2 subfamily.</text>
</comment>
<evidence type="ECO:0000313" key="14">
    <source>
        <dbReference type="EMBL" id="KAF7305784.1"/>
    </source>
</evidence>
<dbReference type="SUPFAM" id="SSF56112">
    <property type="entry name" value="Protein kinase-like (PK-like)"/>
    <property type="match status" value="1"/>
</dbReference>
<keyword evidence="15" id="KW-1185">Reference proteome</keyword>
<dbReference type="InterPro" id="IPR017441">
    <property type="entry name" value="Protein_kinase_ATP_BS"/>
</dbReference>
<dbReference type="Proteomes" id="UP000613580">
    <property type="component" value="Unassembled WGS sequence"/>
</dbReference>
<evidence type="ECO:0000256" key="10">
    <source>
        <dbReference type="PROSITE-ProRule" id="PRU10141"/>
    </source>
</evidence>
<feature type="compositionally biased region" description="Polar residues" evidence="11">
    <location>
        <begin position="681"/>
        <end position="690"/>
    </location>
</feature>
<evidence type="ECO:0000256" key="11">
    <source>
        <dbReference type="SAM" id="MobiDB-lite"/>
    </source>
</evidence>
<dbReference type="Pfam" id="PF00069">
    <property type="entry name" value="Pkinase"/>
    <property type="match status" value="1"/>
</dbReference>
<dbReference type="Gene3D" id="2.60.200.20">
    <property type="match status" value="1"/>
</dbReference>
<dbReference type="OrthoDB" id="10252171at2759"/>
<dbReference type="GO" id="GO:0005524">
    <property type="term" value="F:ATP binding"/>
    <property type="evidence" value="ECO:0007669"/>
    <property type="project" value="UniProtKB-UniRule"/>
</dbReference>
<keyword evidence="3" id="KW-0808">Transferase</keyword>
<reference evidence="14" key="1">
    <citation type="submission" date="2020-05" db="EMBL/GenBank/DDBJ databases">
        <title>Mycena genomes resolve the evolution of fungal bioluminescence.</title>
        <authorList>
            <person name="Tsai I.J."/>
        </authorList>
    </citation>
    <scope>NUCLEOTIDE SEQUENCE</scope>
    <source>
        <strain evidence="14">110903Hualien_Pintung</strain>
    </source>
</reference>
<evidence type="ECO:0000259" key="13">
    <source>
        <dbReference type="PROSITE" id="PS50011"/>
    </source>
</evidence>
<evidence type="ECO:0000313" key="15">
    <source>
        <dbReference type="Proteomes" id="UP000613580"/>
    </source>
</evidence>
<feature type="binding site" evidence="8">
    <location>
        <begin position="294"/>
        <end position="295"/>
    </location>
    <ligand>
        <name>ATP</name>
        <dbReference type="ChEBI" id="CHEBI:30616"/>
    </ligand>
</feature>
<dbReference type="Pfam" id="PF00498">
    <property type="entry name" value="FHA"/>
    <property type="match status" value="1"/>
</dbReference>
<evidence type="ECO:0000256" key="7">
    <source>
        <dbReference type="PIRSR" id="PIRSR630616-1"/>
    </source>
</evidence>
<dbReference type="InterPro" id="IPR008271">
    <property type="entry name" value="Ser/Thr_kinase_AS"/>
</dbReference>
<sequence>MEQPDEAEYIEETQPDTTQPQSQPAVSPETNDELWGSLHPCSSHSLQRVDFFKEKPTVNIGRNASSDVILPGFKISNYHATVIWNKHELADFSEVIIYDRSSNGTFLNGKKIGKGERAILKDGNEVAFGVATEVRDDNGLYDYRYVYRDYASGSAKRAVYASYDLSHQLGKGSFATVYRALHRQTGQWVAVKAIHETKRQGTAAANANNMISREINVMQALRHPNICELREVFWNSNGSIDLVLELVEGGDLLDFILRHEGLTEPMAKHITYQLCKALSYIHAKGIAHRDLKPENVLLTKDNPPIVKVADFGLAKIVDSMTRLHTMCGTPSYLAPEVVTQQDQSGYDSLVDSWSVGVIVFSMLTNTTPFIENSEDDLRRKVATRQIEWTQLDEHKWRDRENREHLLSPEVLDFVRRLLEFVPQTRINMSDALSHPWFQNWIFYWANSLDYPKDDDGSDGSFVSLGGLTRDVSMQSITTTFSETDSVSQGLQDLRLYAQPPARSGTSAELVGHPNGNGSVVQAGPGGDRTPPQAETPLPPLLHKNGLNRRSDVLHHAQVTGSQLPEPSWEMVKFAQSQEQQSEPTSTPKLTATGEQVGGKTPNGSGKGPNKRMRSELTPLPEENGHARAVESSPLSSPGDDMDEDQRPPKKRGRATPAGKAKRGSGAKASAAGTGSTRKTRANASTGNGETETPVALRRSSRSTAAKGNGRR</sequence>
<dbReference type="InterPro" id="IPR030616">
    <property type="entry name" value="Aur-like"/>
</dbReference>
<gene>
    <name evidence="14" type="ORF">HMN09_00732200</name>
</gene>
<dbReference type="Gene3D" id="3.30.200.20">
    <property type="entry name" value="Phosphorylase Kinase, domain 1"/>
    <property type="match status" value="1"/>
</dbReference>
<feature type="binding site" evidence="8">
    <location>
        <position position="310"/>
    </location>
    <ligand>
        <name>ATP</name>
        <dbReference type="ChEBI" id="CHEBI:30616"/>
    </ligand>
</feature>
<keyword evidence="6 8" id="KW-0067">ATP-binding</keyword>
<dbReference type="PROSITE" id="PS50006">
    <property type="entry name" value="FHA_DOMAIN"/>
    <property type="match status" value="1"/>
</dbReference>
<evidence type="ECO:0000259" key="12">
    <source>
        <dbReference type="PROSITE" id="PS50006"/>
    </source>
</evidence>
<keyword evidence="5 14" id="KW-0418">Kinase</keyword>
<dbReference type="PROSITE" id="PS50011">
    <property type="entry name" value="PROTEIN_KINASE_DOM"/>
    <property type="match status" value="1"/>
</dbReference>
<evidence type="ECO:0000256" key="3">
    <source>
        <dbReference type="ARBA" id="ARBA00022679"/>
    </source>
</evidence>
<dbReference type="InterPro" id="IPR000253">
    <property type="entry name" value="FHA_dom"/>
</dbReference>
<feature type="binding site" evidence="8 10">
    <location>
        <position position="192"/>
    </location>
    <ligand>
        <name>ATP</name>
        <dbReference type="ChEBI" id="CHEBI:30616"/>
    </ligand>
</feature>
<evidence type="ECO:0000256" key="1">
    <source>
        <dbReference type="ARBA" id="ARBA00005575"/>
    </source>
</evidence>
<feature type="region of interest" description="Disordered" evidence="11">
    <location>
        <begin position="500"/>
        <end position="539"/>
    </location>
</feature>
<dbReference type="GO" id="GO:0004674">
    <property type="term" value="F:protein serine/threonine kinase activity"/>
    <property type="evidence" value="ECO:0007669"/>
    <property type="project" value="UniProtKB-KW"/>
</dbReference>
<evidence type="ECO:0000256" key="2">
    <source>
        <dbReference type="ARBA" id="ARBA00022527"/>
    </source>
</evidence>
<evidence type="ECO:0000256" key="5">
    <source>
        <dbReference type="ARBA" id="ARBA00022777"/>
    </source>
</evidence>
<name>A0A8H6WAY0_MYCCL</name>
<dbReference type="SMART" id="SM00220">
    <property type="entry name" value="S_TKc"/>
    <property type="match status" value="1"/>
</dbReference>
<feature type="compositionally biased region" description="Acidic residues" evidence="11">
    <location>
        <begin position="1"/>
        <end position="14"/>
    </location>
</feature>
<evidence type="ECO:0000256" key="9">
    <source>
        <dbReference type="PIRSR" id="PIRSR630616-3"/>
    </source>
</evidence>
<feature type="domain" description="FHA" evidence="12">
    <location>
        <begin position="58"/>
        <end position="112"/>
    </location>
</feature>
<evidence type="ECO:0000256" key="8">
    <source>
        <dbReference type="PIRSR" id="PIRSR630616-2"/>
    </source>
</evidence>
<keyword evidence="2" id="KW-0723">Serine/threonine-protein kinase</keyword>
<dbReference type="AlphaFoldDB" id="A0A8H6WAY0"/>
<dbReference type="Gene3D" id="1.10.510.10">
    <property type="entry name" value="Transferase(Phosphotransferase) domain 1"/>
    <property type="match status" value="1"/>
</dbReference>
<feature type="cross-link" description="Glycyl lysine isopeptide (Lys-Gly) (interchain with G-Cter in SUMO2)" evidence="9">
    <location>
        <position position="292"/>
    </location>
</feature>
<feature type="compositionally biased region" description="Basic residues" evidence="11">
    <location>
        <begin position="648"/>
        <end position="664"/>
    </location>
</feature>
<evidence type="ECO:0000256" key="4">
    <source>
        <dbReference type="ARBA" id="ARBA00022741"/>
    </source>
</evidence>
<dbReference type="FunFam" id="1.10.510.10:FF:000571">
    <property type="entry name" value="Maternal embryonic leucine zipper kinase"/>
    <property type="match status" value="1"/>
</dbReference>
<dbReference type="SMART" id="SM00240">
    <property type="entry name" value="FHA"/>
    <property type="match status" value="1"/>
</dbReference>
<feature type="compositionally biased region" description="Low complexity" evidence="11">
    <location>
        <begin position="15"/>
        <end position="24"/>
    </location>
</feature>
<feature type="domain" description="Protein kinase" evidence="13">
    <location>
        <begin position="163"/>
        <end position="437"/>
    </location>
</feature>